<keyword evidence="5" id="KW-0573">Peptidoglycan synthesis</keyword>
<evidence type="ECO:0000256" key="7">
    <source>
        <dbReference type="SAM" id="SignalP"/>
    </source>
</evidence>
<evidence type="ECO:0000256" key="1">
    <source>
        <dbReference type="ARBA" id="ARBA00004752"/>
    </source>
</evidence>
<dbReference type="PANTHER" id="PTHR41533:SF2">
    <property type="entry name" value="BLR7131 PROTEIN"/>
    <property type="match status" value="1"/>
</dbReference>
<evidence type="ECO:0000259" key="9">
    <source>
        <dbReference type="Pfam" id="PF03734"/>
    </source>
</evidence>
<keyword evidence="12" id="KW-1185">Reference proteome</keyword>
<dbReference type="Pfam" id="PF03734">
    <property type="entry name" value="YkuD"/>
    <property type="match status" value="1"/>
</dbReference>
<feature type="chain" id="PRO_5032542275" evidence="7">
    <location>
        <begin position="30"/>
        <end position="542"/>
    </location>
</feature>
<dbReference type="AlphaFoldDB" id="A0A849L2N8"/>
<proteinExistence type="inferred from homology"/>
<dbReference type="Pfam" id="PF01471">
    <property type="entry name" value="PG_binding_1"/>
    <property type="match status" value="1"/>
</dbReference>
<comment type="pathway">
    <text evidence="1">Cell wall biogenesis; peptidoglycan biosynthesis.</text>
</comment>
<comment type="caution">
    <text evidence="11">The sequence shown here is derived from an EMBL/GenBank/DDBJ whole genome shotgun (WGS) entry which is preliminary data.</text>
</comment>
<evidence type="ECO:0000256" key="2">
    <source>
        <dbReference type="ARBA" id="ARBA00005992"/>
    </source>
</evidence>
<sequence>MIRIATGLFFAVALGTPATLLGSASILSAQTVTSDAPAPMIVLDPAAEELRTLLTAEGAMAEPMLTVYAQHDFAPIWTEAKAAALFDALEDAASHGLPAARYGLSDLLALDLAAPSHATREMALSRAFLAYARDINSGIIEPGSADGDIEISPRRPDPAALLEGLAETPDAASYLAALAPSHPDYAALLGEKQRLEALIEGGAWGETVPEGSTLRLDDDSPRVAALRARLGRMDGRDYGTSSLFDAELETALRAFQLRHGLNDDGVAGPATLAAVNASAEARLRQVVVNLERQRWLNYERGARHIYVNQADFSVRVIDHGKTSFFSRTVIGQTRHKTQEFNDTMTHMVVNPTWHVPYSIATEEMLPKLQANPNALGSNMQIMTRSGTRINPTLVDFSQFSRGNFPFLIKEAPNPGNALGLVKFMFPNKHNIYLHDTPSKSLFARDVRAYSHGCVRVQKPFELAQVLLAPQVDDPEAAFQRYLAGGRERRVDLEQPVPIYLTYQSAWVDEAGVPQYRGDVYGRDARVFDALTEAGVRLSTVEG</sequence>
<dbReference type="CDD" id="cd16913">
    <property type="entry name" value="YkuD_like"/>
    <property type="match status" value="1"/>
</dbReference>
<evidence type="ECO:0000259" key="10">
    <source>
        <dbReference type="Pfam" id="PF20142"/>
    </source>
</evidence>
<dbReference type="GO" id="GO:0071555">
    <property type="term" value="P:cell wall organization"/>
    <property type="evidence" value="ECO:0007669"/>
    <property type="project" value="UniProtKB-KW"/>
</dbReference>
<evidence type="ECO:0000256" key="3">
    <source>
        <dbReference type="ARBA" id="ARBA00022679"/>
    </source>
</evidence>
<dbReference type="InterPro" id="IPR005490">
    <property type="entry name" value="LD_TPept_cat_dom"/>
</dbReference>
<keyword evidence="4" id="KW-0133">Cell shape</keyword>
<keyword evidence="6" id="KW-0961">Cell wall biogenesis/degradation</keyword>
<dbReference type="PANTHER" id="PTHR41533">
    <property type="entry name" value="L,D-TRANSPEPTIDASE HI_1667-RELATED"/>
    <property type="match status" value="1"/>
</dbReference>
<evidence type="ECO:0000256" key="6">
    <source>
        <dbReference type="ARBA" id="ARBA00023316"/>
    </source>
</evidence>
<dbReference type="InterPro" id="IPR002477">
    <property type="entry name" value="Peptidoglycan-bd-like"/>
</dbReference>
<dbReference type="UniPathway" id="UPA00219"/>
<dbReference type="EMBL" id="JABFBC010000001">
    <property type="protein sequence ID" value="NNU80549.1"/>
    <property type="molecule type" value="Genomic_DNA"/>
</dbReference>
<feature type="domain" description="L,D-transpeptidase scaffold" evidence="10">
    <location>
        <begin position="66"/>
        <end position="188"/>
    </location>
</feature>
<dbReference type="SUPFAM" id="SSF141523">
    <property type="entry name" value="L,D-transpeptidase catalytic domain-like"/>
    <property type="match status" value="1"/>
</dbReference>
<keyword evidence="7" id="KW-0732">Signal</keyword>
<dbReference type="GO" id="GO:0008360">
    <property type="term" value="P:regulation of cell shape"/>
    <property type="evidence" value="ECO:0007669"/>
    <property type="project" value="UniProtKB-KW"/>
</dbReference>
<protein>
    <submittedName>
        <fullName evidence="11">L,D-transpeptidase family protein</fullName>
    </submittedName>
</protein>
<dbReference type="Proteomes" id="UP000572377">
    <property type="component" value="Unassembled WGS sequence"/>
</dbReference>
<accession>A0A849L2N8</accession>
<name>A0A849L2N8_9RHOB</name>
<keyword evidence="3" id="KW-0808">Transferase</keyword>
<dbReference type="InterPro" id="IPR036366">
    <property type="entry name" value="PGBDSf"/>
</dbReference>
<evidence type="ECO:0000259" key="8">
    <source>
        <dbReference type="Pfam" id="PF01471"/>
    </source>
</evidence>
<evidence type="ECO:0000256" key="4">
    <source>
        <dbReference type="ARBA" id="ARBA00022960"/>
    </source>
</evidence>
<feature type="domain" description="Peptidoglycan binding-like" evidence="8">
    <location>
        <begin position="221"/>
        <end position="274"/>
    </location>
</feature>
<dbReference type="SUPFAM" id="SSF47090">
    <property type="entry name" value="PGBD-like"/>
    <property type="match status" value="1"/>
</dbReference>
<dbReference type="InterPro" id="IPR052905">
    <property type="entry name" value="LD-transpeptidase_YkuD-like"/>
</dbReference>
<dbReference type="GO" id="GO:0009252">
    <property type="term" value="P:peptidoglycan biosynthetic process"/>
    <property type="evidence" value="ECO:0007669"/>
    <property type="project" value="UniProtKB-UniPathway"/>
</dbReference>
<dbReference type="InterPro" id="IPR038063">
    <property type="entry name" value="Transpep_catalytic_dom"/>
</dbReference>
<organism evidence="11 12">
    <name type="scientific">Halovulum dunhuangense</name>
    <dbReference type="NCBI Taxonomy" id="1505036"/>
    <lineage>
        <taxon>Bacteria</taxon>
        <taxon>Pseudomonadati</taxon>
        <taxon>Pseudomonadota</taxon>
        <taxon>Alphaproteobacteria</taxon>
        <taxon>Rhodobacterales</taxon>
        <taxon>Paracoccaceae</taxon>
        <taxon>Halovulum</taxon>
    </lineage>
</organism>
<evidence type="ECO:0000313" key="12">
    <source>
        <dbReference type="Proteomes" id="UP000572377"/>
    </source>
</evidence>
<dbReference type="GO" id="GO:0004180">
    <property type="term" value="F:carboxypeptidase activity"/>
    <property type="evidence" value="ECO:0007669"/>
    <property type="project" value="UniProtKB-ARBA"/>
</dbReference>
<gene>
    <name evidence="11" type="ORF">HMH01_08885</name>
</gene>
<dbReference type="Pfam" id="PF20142">
    <property type="entry name" value="Scaffold"/>
    <property type="match status" value="1"/>
</dbReference>
<feature type="domain" description="L,D-TPase catalytic" evidence="9">
    <location>
        <begin position="303"/>
        <end position="466"/>
    </location>
</feature>
<evidence type="ECO:0000256" key="5">
    <source>
        <dbReference type="ARBA" id="ARBA00022984"/>
    </source>
</evidence>
<dbReference type="InterPro" id="IPR045380">
    <property type="entry name" value="LD_TPept_scaffold_dom"/>
</dbReference>
<dbReference type="Gene3D" id="1.10.101.10">
    <property type="entry name" value="PGBD-like superfamily/PGBD"/>
    <property type="match status" value="1"/>
</dbReference>
<evidence type="ECO:0000313" key="11">
    <source>
        <dbReference type="EMBL" id="NNU80549.1"/>
    </source>
</evidence>
<feature type="signal peptide" evidence="7">
    <location>
        <begin position="1"/>
        <end position="29"/>
    </location>
</feature>
<dbReference type="InterPro" id="IPR036365">
    <property type="entry name" value="PGBD-like_sf"/>
</dbReference>
<dbReference type="Gene3D" id="2.40.440.10">
    <property type="entry name" value="L,D-transpeptidase catalytic domain-like"/>
    <property type="match status" value="1"/>
</dbReference>
<dbReference type="GO" id="GO:0016740">
    <property type="term" value="F:transferase activity"/>
    <property type="evidence" value="ECO:0007669"/>
    <property type="project" value="UniProtKB-KW"/>
</dbReference>
<reference evidence="11 12" key="1">
    <citation type="submission" date="2020-05" db="EMBL/GenBank/DDBJ databases">
        <title>Gimesia benthica sp. nov., a novel planctomycete isolated from a deep-sea water sample of the Northwest Indian Ocean.</title>
        <authorList>
            <person name="Wang J."/>
            <person name="Ruan C."/>
            <person name="Song L."/>
            <person name="Zhu Y."/>
            <person name="Li A."/>
            <person name="Zheng X."/>
            <person name="Wang L."/>
            <person name="Lu Z."/>
            <person name="Huang Y."/>
            <person name="Du W."/>
            <person name="Zhou Y."/>
            <person name="Huang L."/>
            <person name="Dai X."/>
        </authorList>
    </citation>
    <scope>NUCLEOTIDE SEQUENCE [LARGE SCALE GENOMIC DNA]</scope>
    <source>
        <strain evidence="11 12">YYQ-30</strain>
    </source>
</reference>
<dbReference type="RefSeq" id="WP_171324405.1">
    <property type="nucleotide sequence ID" value="NZ_JABFBC010000001.1"/>
</dbReference>
<comment type="similarity">
    <text evidence="2">Belongs to the YkuD family.</text>
</comment>